<protein>
    <submittedName>
        <fullName evidence="1">Uncharacterized protein</fullName>
    </submittedName>
</protein>
<proteinExistence type="predicted"/>
<organism evidence="1 2">
    <name type="scientific">Pocillopora damicornis</name>
    <name type="common">Cauliflower coral</name>
    <name type="synonym">Millepora damicornis</name>
    <dbReference type="NCBI Taxonomy" id="46731"/>
    <lineage>
        <taxon>Eukaryota</taxon>
        <taxon>Metazoa</taxon>
        <taxon>Cnidaria</taxon>
        <taxon>Anthozoa</taxon>
        <taxon>Hexacorallia</taxon>
        <taxon>Scleractinia</taxon>
        <taxon>Astrocoeniina</taxon>
        <taxon>Pocilloporidae</taxon>
        <taxon>Pocillopora</taxon>
    </lineage>
</organism>
<keyword evidence="2" id="KW-1185">Reference proteome</keyword>
<evidence type="ECO:0000313" key="1">
    <source>
        <dbReference type="EMBL" id="RMX41026.1"/>
    </source>
</evidence>
<dbReference type="EMBL" id="RCHS01003537">
    <property type="protein sequence ID" value="RMX41026.1"/>
    <property type="molecule type" value="Genomic_DNA"/>
</dbReference>
<dbReference type="AlphaFoldDB" id="A0A3M6TI27"/>
<sequence length="224" mass="25350">MHSSEQKFASVAIIANTLLSFAKVKEPVRAAIRNTQRHSMITVGNQKRRKWKVETANMRNRKPVKRKRKSESLTNDALTSNAAALAFASINLNLADVAEERECLERRDDLDFTECESVFAHPCEFLEPINRSAAISHEVTSRLYRDPYRLRAKCKASLHQGTPFSLVNLLPCLLPCDSFVGQTVTAVNSMSIPRFIRSDQLRSAHRSNTIPYKKSLQTSKCLYP</sequence>
<name>A0A3M6TI27_POCDA</name>
<accession>A0A3M6TI27</accession>
<gene>
    <name evidence="1" type="ORF">pdam_00011562</name>
</gene>
<comment type="caution">
    <text evidence="1">The sequence shown here is derived from an EMBL/GenBank/DDBJ whole genome shotgun (WGS) entry which is preliminary data.</text>
</comment>
<dbReference type="Proteomes" id="UP000275408">
    <property type="component" value="Unassembled WGS sequence"/>
</dbReference>
<reference evidence="1 2" key="1">
    <citation type="journal article" date="2018" name="Sci. Rep.">
        <title>Comparative analysis of the Pocillopora damicornis genome highlights role of immune system in coral evolution.</title>
        <authorList>
            <person name="Cunning R."/>
            <person name="Bay R.A."/>
            <person name="Gillette P."/>
            <person name="Baker A.C."/>
            <person name="Traylor-Knowles N."/>
        </authorList>
    </citation>
    <scope>NUCLEOTIDE SEQUENCE [LARGE SCALE GENOMIC DNA]</scope>
    <source>
        <strain evidence="1">RSMAS</strain>
        <tissue evidence="1">Whole animal</tissue>
    </source>
</reference>
<evidence type="ECO:0000313" key="2">
    <source>
        <dbReference type="Proteomes" id="UP000275408"/>
    </source>
</evidence>